<gene>
    <name evidence="1" type="ORF">C7450_102530</name>
</gene>
<keyword evidence="2" id="KW-1185">Reference proteome</keyword>
<name>A0A2V3UED4_9HYPH</name>
<reference evidence="1 2" key="1">
    <citation type="submission" date="2018-05" db="EMBL/GenBank/DDBJ databases">
        <title>Genomic Encyclopedia of Type Strains, Phase IV (KMG-IV): sequencing the most valuable type-strain genomes for metagenomic binning, comparative biology and taxonomic classification.</title>
        <authorList>
            <person name="Goeker M."/>
        </authorList>
    </citation>
    <scope>NUCLEOTIDE SEQUENCE [LARGE SCALE GENOMIC DNA]</scope>
    <source>
        <strain evidence="1 2">DSM 6462</strain>
    </source>
</reference>
<dbReference type="RefSeq" id="WP_146227279.1">
    <property type="nucleotide sequence ID" value="NZ_CAKNFM010000002.1"/>
</dbReference>
<protein>
    <submittedName>
        <fullName evidence="1">Uncharacterized protein</fullName>
    </submittedName>
</protein>
<evidence type="ECO:0000313" key="2">
    <source>
        <dbReference type="Proteomes" id="UP000248021"/>
    </source>
</evidence>
<dbReference type="EMBL" id="QJJK01000002">
    <property type="protein sequence ID" value="PXW63612.1"/>
    <property type="molecule type" value="Genomic_DNA"/>
</dbReference>
<dbReference type="Proteomes" id="UP000248021">
    <property type="component" value="Unassembled WGS sequence"/>
</dbReference>
<comment type="caution">
    <text evidence="1">The sequence shown here is derived from an EMBL/GenBank/DDBJ whole genome shotgun (WGS) entry which is preliminary data.</text>
</comment>
<sequence length="230" mass="25670">MALAGDGILGLWFDIAPEQLDDFYEWHNREHMPERLGNAGFRSGRRFVAVRAPKQFFVLYETKSPDTISGPEYMNNVRFNSAWSQRQSLLNNNRAIFRVLFSLGSGQGGSILSLRYRVKEGREEEQRRLLAHSLLPKLVDEPGIASCHLARIDARAMHASVNQGIQFKVNPGQEIGPEWLILIEGSRDANTLDKVARALLTDEALASAGADGPIQSGLYDLEYGLFRIAA</sequence>
<dbReference type="OrthoDB" id="3034735at2"/>
<dbReference type="AlphaFoldDB" id="A0A2V3UED4"/>
<accession>A0A2V3UED4</accession>
<evidence type="ECO:0000313" key="1">
    <source>
        <dbReference type="EMBL" id="PXW63612.1"/>
    </source>
</evidence>
<organism evidence="1 2">
    <name type="scientific">Chelatococcus asaccharovorans</name>
    <dbReference type="NCBI Taxonomy" id="28210"/>
    <lineage>
        <taxon>Bacteria</taxon>
        <taxon>Pseudomonadati</taxon>
        <taxon>Pseudomonadota</taxon>
        <taxon>Alphaproteobacteria</taxon>
        <taxon>Hyphomicrobiales</taxon>
        <taxon>Chelatococcaceae</taxon>
        <taxon>Chelatococcus</taxon>
    </lineage>
</organism>
<proteinExistence type="predicted"/>